<keyword evidence="6 16" id="KW-0808">Transferase</keyword>
<evidence type="ECO:0000256" key="8">
    <source>
        <dbReference type="ARBA" id="ARBA00022989"/>
    </source>
</evidence>
<dbReference type="Gene3D" id="3.40.190.160">
    <property type="match status" value="1"/>
</dbReference>
<feature type="domain" description="Arabinosyltransferase C-terminal" evidence="14">
    <location>
        <begin position="719"/>
        <end position="833"/>
    </location>
</feature>
<feature type="transmembrane region" description="Helical" evidence="12">
    <location>
        <begin position="609"/>
        <end position="630"/>
    </location>
</feature>
<feature type="transmembrane region" description="Helical" evidence="12">
    <location>
        <begin position="412"/>
        <end position="439"/>
    </location>
</feature>
<dbReference type="Proteomes" id="UP001180840">
    <property type="component" value="Unassembled WGS sequence"/>
</dbReference>
<keyword evidence="7 12" id="KW-0812">Transmembrane</keyword>
<dbReference type="InterPro" id="IPR007680">
    <property type="entry name" value="Arabino_trans_central"/>
</dbReference>
<feature type="transmembrane region" description="Helical" evidence="12">
    <location>
        <begin position="578"/>
        <end position="597"/>
    </location>
</feature>
<keyword evidence="9 12" id="KW-0472">Membrane</keyword>
<dbReference type="InterPro" id="IPR042486">
    <property type="entry name" value="Arabino_trans_C_2"/>
</dbReference>
<evidence type="ECO:0000256" key="3">
    <source>
        <dbReference type="ARBA" id="ARBA00008195"/>
    </source>
</evidence>
<evidence type="ECO:0000256" key="7">
    <source>
        <dbReference type="ARBA" id="ARBA00022692"/>
    </source>
</evidence>
<keyword evidence="17" id="KW-1185">Reference proteome</keyword>
<feature type="transmembrane region" description="Helical" evidence="12">
    <location>
        <begin position="21"/>
        <end position="39"/>
    </location>
</feature>
<feature type="transmembrane region" description="Helical" evidence="12">
    <location>
        <begin position="650"/>
        <end position="667"/>
    </location>
</feature>
<evidence type="ECO:0000256" key="4">
    <source>
        <dbReference type="ARBA" id="ARBA00022475"/>
    </source>
</evidence>
<proteinExistence type="inferred from homology"/>
<feature type="domain" description="Arabinosyltransferase C-terminal" evidence="14">
    <location>
        <begin position="856"/>
        <end position="1160"/>
    </location>
</feature>
<evidence type="ECO:0000259" key="13">
    <source>
        <dbReference type="Pfam" id="PF04602"/>
    </source>
</evidence>
<evidence type="ECO:0000256" key="5">
    <source>
        <dbReference type="ARBA" id="ARBA00022676"/>
    </source>
</evidence>
<organism evidence="16 17">
    <name type="scientific">Corynebacterium guangdongense</name>
    <dbReference type="NCBI Taxonomy" id="1783348"/>
    <lineage>
        <taxon>Bacteria</taxon>
        <taxon>Bacillati</taxon>
        <taxon>Actinomycetota</taxon>
        <taxon>Actinomycetes</taxon>
        <taxon>Mycobacteriales</taxon>
        <taxon>Corynebacteriaceae</taxon>
        <taxon>Corynebacterium</taxon>
    </lineage>
</organism>
<dbReference type="InterPro" id="IPR040920">
    <property type="entry name" value="Arabino_trans_N"/>
</dbReference>
<dbReference type="EMBL" id="JAVDXZ010000001">
    <property type="protein sequence ID" value="MDR7330735.1"/>
    <property type="molecule type" value="Genomic_DNA"/>
</dbReference>
<feature type="transmembrane region" description="Helical" evidence="12">
    <location>
        <begin position="312"/>
        <end position="338"/>
    </location>
</feature>
<evidence type="ECO:0000256" key="9">
    <source>
        <dbReference type="ARBA" id="ARBA00023136"/>
    </source>
</evidence>
<evidence type="ECO:0000313" key="16">
    <source>
        <dbReference type="EMBL" id="MDR7330735.1"/>
    </source>
</evidence>
<dbReference type="GO" id="GO:0016757">
    <property type="term" value="F:glycosyltransferase activity"/>
    <property type="evidence" value="ECO:0007669"/>
    <property type="project" value="UniProtKB-KW"/>
</dbReference>
<dbReference type="Gene3D" id="2.60.120.940">
    <property type="entry name" value="EmbC, C-terminal domain, subdomain 2"/>
    <property type="match status" value="1"/>
</dbReference>
<sequence length="1166" mass="125811">MSTAVSENTSPTRVSGWAKNLAIVSGLLAFLCFALTPLLPVNQTQSSFSWPQNDSLNSVNAPLISLAPEKFGASVPLSALGMLNDGETMLLGTLPADSPQATDRGLFVRGAEDEGLDVIALSEVIFDVTAEELADLEEDAVLEISLSGDGAEISIPGTDLAESTEEDYRPQLTGVYTEIADTADNQRELAAAGLSADVEINSRFTSTPTTLKLITMWAGAVLMLVSLFALRRMDRGDGRRIPFLNARWRSFRPLDALVSAVLVFWYVFGANTSDDGFTTTMARVSEHAGYMANYYRWYGVPESPFGSPYYDLLALLSSVSAASIWMRLPSLVSGLLIWWILSREIIPRFGPAVAGRRVAYWTAAMIFLAFWLPYNNGTRPEPLVALGAIAAWALFERAIEFRRLFPAALGTIIAAMTLTVGPTGLLAVGAFLVALPYLFRILGERLSLYEGPRWQASASMLAPFLAGGTFVMVPVFADQTLMAVLESTRVRGLVGPALDWYSEYVRYATLFQQTVDGSLTRRFAVLAMLASIILIVFALIRWREVPGVAKGPTVRLMIIIGLSFFFLMFTPTKWTHHFGIYAGLAGALGALAAVVLSRIALQSPRARTFTWAGTIFMLALTFAGWNAWWYVSSFGVPWWDKTPQFKGVEFSTIILVIAMVVLVVGLWQSMRHDRAKRSAREAGTLDQFREGSVLATTRWNGLAAAPLAIAAALVVLSAVLSFTKATIDQYPAYSVGLGNLRSLAGNTCSLANEAMIETNTNDSFLTPVDPDVELGESLEAGELRGFDPRGIPDYIAPRTQIDGTTGAMGGTGEDAGTVADATAGDAGATTGEEAAATDSSNASDSSDAPGTGTDAEEQDTADTAVRETTGTATSADVSGGVRSDSEAGVNGSTSELPFDLDYTKVPVLGSWTPDSQFAAEVETAWFGLPEATEEAPLIVVSVAGRIAHHDQNGVAQPGEKLLLEYGRTEGTDVEKLGETEMMDIGPDPTWRNLRLPLENLPAEADAVRIVAEDTSLDPQDWIAFTPPRAPELAPLGTTVSMDTPALLDWSVALQFPCQRSFDHWAGVTEIPQYRISPDHPGKAALTGFMDFLGGGSMATVQAVNTATEIPSYTRDDWHRDWGSVQSYELRTNSQGVAPDLARIDEENIVRSGLWHESDMKIREIEG</sequence>
<gene>
    <name evidence="16" type="ORF">J2S39_002411</name>
</gene>
<protein>
    <submittedName>
        <fullName evidence="16">Arabinosyltransferase C</fullName>
        <ecNumber evidence="16">2.4.2.-</ecNumber>
    </submittedName>
</protein>
<accession>A0ABU2A0M1</accession>
<dbReference type="Pfam" id="PF17689">
    <property type="entry name" value="Arabino_trans_N"/>
    <property type="match status" value="1"/>
</dbReference>
<comment type="subcellular location">
    <subcellularLocation>
        <location evidence="2">Cell membrane</location>
        <topology evidence="2">Multi-pass membrane protein</topology>
    </subcellularLocation>
</comment>
<feature type="compositionally biased region" description="Polar residues" evidence="11">
    <location>
        <begin position="866"/>
        <end position="876"/>
    </location>
</feature>
<comment type="caution">
    <text evidence="16">The sequence shown here is derived from an EMBL/GenBank/DDBJ whole genome shotgun (WGS) entry which is preliminary data.</text>
</comment>
<feature type="domain" description="Arabinosyltransferas concanavalin like" evidence="15">
    <location>
        <begin position="42"/>
        <end position="203"/>
    </location>
</feature>
<dbReference type="Pfam" id="PF14896">
    <property type="entry name" value="Arabino_trans_C"/>
    <property type="match status" value="2"/>
</dbReference>
<feature type="transmembrane region" description="Helical" evidence="12">
    <location>
        <begin position="523"/>
        <end position="542"/>
    </location>
</feature>
<keyword evidence="5 16" id="KW-0328">Glycosyltransferase</keyword>
<dbReference type="RefSeq" id="WP_290196714.1">
    <property type="nucleotide sequence ID" value="NZ_CP047654.1"/>
</dbReference>
<keyword evidence="4" id="KW-1003">Cell membrane</keyword>
<feature type="transmembrane region" description="Helical" evidence="12">
    <location>
        <begin position="358"/>
        <end position="374"/>
    </location>
</feature>
<evidence type="ECO:0000313" key="17">
    <source>
        <dbReference type="Proteomes" id="UP001180840"/>
    </source>
</evidence>
<keyword evidence="10" id="KW-0961">Cell wall biogenesis/degradation</keyword>
<evidence type="ECO:0000259" key="14">
    <source>
        <dbReference type="Pfam" id="PF14896"/>
    </source>
</evidence>
<feature type="compositionally biased region" description="Low complexity" evidence="11">
    <location>
        <begin position="814"/>
        <end position="848"/>
    </location>
</feature>
<evidence type="ECO:0000256" key="1">
    <source>
        <dbReference type="ARBA" id="ARBA00003001"/>
    </source>
</evidence>
<dbReference type="InterPro" id="IPR027451">
    <property type="entry name" value="EmbABC_dom1"/>
</dbReference>
<feature type="transmembrane region" description="Helical" evidence="12">
    <location>
        <begin position="699"/>
        <end position="722"/>
    </location>
</feature>
<feature type="transmembrane region" description="Helical" evidence="12">
    <location>
        <begin position="211"/>
        <end position="230"/>
    </location>
</feature>
<feature type="transmembrane region" description="Helical" evidence="12">
    <location>
        <begin position="251"/>
        <end position="268"/>
    </location>
</feature>
<dbReference type="Gene3D" id="2.60.120.610">
    <property type="entry name" value="arabinofuranosyltransferase like domain"/>
    <property type="match status" value="1"/>
</dbReference>
<name>A0ABU2A0M1_9CORY</name>
<feature type="transmembrane region" description="Helical" evidence="12">
    <location>
        <begin position="460"/>
        <end position="477"/>
    </location>
</feature>
<feature type="transmembrane region" description="Helical" evidence="12">
    <location>
        <begin position="554"/>
        <end position="572"/>
    </location>
</feature>
<evidence type="ECO:0000256" key="12">
    <source>
        <dbReference type="SAM" id="Phobius"/>
    </source>
</evidence>
<dbReference type="InterPro" id="IPR032731">
    <property type="entry name" value="Arabino_trans_C"/>
</dbReference>
<feature type="domain" description="Arabinofuranosyltransferase central" evidence="13">
    <location>
        <begin position="207"/>
        <end position="671"/>
    </location>
</feature>
<evidence type="ECO:0000256" key="11">
    <source>
        <dbReference type="SAM" id="MobiDB-lite"/>
    </source>
</evidence>
<dbReference type="EC" id="2.4.2.-" evidence="16"/>
<reference evidence="16" key="1">
    <citation type="submission" date="2023-07" db="EMBL/GenBank/DDBJ databases">
        <title>Sequencing the genomes of 1000 actinobacteria strains.</title>
        <authorList>
            <person name="Klenk H.-P."/>
        </authorList>
    </citation>
    <scope>NUCLEOTIDE SEQUENCE</scope>
    <source>
        <strain evidence="16">DSM 107476</strain>
    </source>
</reference>
<evidence type="ECO:0000259" key="15">
    <source>
        <dbReference type="Pfam" id="PF17689"/>
    </source>
</evidence>
<feature type="region of interest" description="Disordered" evidence="11">
    <location>
        <begin position="781"/>
        <end position="897"/>
    </location>
</feature>
<evidence type="ECO:0000256" key="2">
    <source>
        <dbReference type="ARBA" id="ARBA00004651"/>
    </source>
</evidence>
<evidence type="ECO:0000256" key="10">
    <source>
        <dbReference type="ARBA" id="ARBA00023316"/>
    </source>
</evidence>
<comment type="similarity">
    <text evidence="3">Belongs to the emb family.</text>
</comment>
<comment type="function">
    <text evidence="1">Arabinosyl transferase responsible for the polymerization of arabinose into the arabinan of arabinogalactan.</text>
</comment>
<keyword evidence="8 12" id="KW-1133">Transmembrane helix</keyword>
<dbReference type="Pfam" id="PF04602">
    <property type="entry name" value="Arabinose_trans"/>
    <property type="match status" value="1"/>
</dbReference>
<evidence type="ECO:0000256" key="6">
    <source>
        <dbReference type="ARBA" id="ARBA00022679"/>
    </source>
</evidence>